<dbReference type="AlphaFoldDB" id="M5U202"/>
<dbReference type="EMBL" id="ANOH01000472">
    <property type="protein sequence ID" value="EMI51881.1"/>
    <property type="molecule type" value="Genomic_DNA"/>
</dbReference>
<name>M5U202_9BACT</name>
<comment type="caution">
    <text evidence="1">The sequence shown here is derived from an EMBL/GenBank/DDBJ whole genome shotgun (WGS) entry which is preliminary data.</text>
</comment>
<accession>M5U202</accession>
<gene>
    <name evidence="1" type="ORF">RSSM_06695</name>
</gene>
<evidence type="ECO:0000313" key="1">
    <source>
        <dbReference type="EMBL" id="EMI51881.1"/>
    </source>
</evidence>
<sequence>MRLSAAMPPTVATATIDPTVRTGFDSNHVEVVEEVRYRRLLFDSRFASLGLFRVRKTGKL</sequence>
<organism evidence="1 2">
    <name type="scientific">Rhodopirellula sallentina SM41</name>
    <dbReference type="NCBI Taxonomy" id="1263870"/>
    <lineage>
        <taxon>Bacteria</taxon>
        <taxon>Pseudomonadati</taxon>
        <taxon>Planctomycetota</taxon>
        <taxon>Planctomycetia</taxon>
        <taxon>Pirellulales</taxon>
        <taxon>Pirellulaceae</taxon>
        <taxon>Rhodopirellula</taxon>
    </lineage>
</organism>
<dbReference type="PATRIC" id="fig|1263870.3.peg.7104"/>
<dbReference type="Proteomes" id="UP000011885">
    <property type="component" value="Unassembled WGS sequence"/>
</dbReference>
<evidence type="ECO:0000313" key="2">
    <source>
        <dbReference type="Proteomes" id="UP000011885"/>
    </source>
</evidence>
<reference evidence="1 2" key="1">
    <citation type="journal article" date="2013" name="Mar. Genomics">
        <title>Expression of sulfatases in Rhodopirellula baltica and the diversity of sulfatases in the genus Rhodopirellula.</title>
        <authorList>
            <person name="Wegner C.E."/>
            <person name="Richter-Heitmann T."/>
            <person name="Klindworth A."/>
            <person name="Klockow C."/>
            <person name="Richter M."/>
            <person name="Achstetter T."/>
            <person name="Glockner F.O."/>
            <person name="Harder J."/>
        </authorList>
    </citation>
    <scope>NUCLEOTIDE SEQUENCE [LARGE SCALE GENOMIC DNA]</scope>
    <source>
        <strain evidence="1 2">SM41</strain>
    </source>
</reference>
<protein>
    <submittedName>
        <fullName evidence="1">Uncharacterized protein</fullName>
    </submittedName>
</protein>
<proteinExistence type="predicted"/>
<keyword evidence="2" id="KW-1185">Reference proteome</keyword>